<organism evidence="1">
    <name type="scientific">marine sediment metagenome</name>
    <dbReference type="NCBI Taxonomy" id="412755"/>
    <lineage>
        <taxon>unclassified sequences</taxon>
        <taxon>metagenomes</taxon>
        <taxon>ecological metagenomes</taxon>
    </lineage>
</organism>
<name>A0A0F9RX48_9ZZZZ</name>
<comment type="caution">
    <text evidence="1">The sequence shown here is derived from an EMBL/GenBank/DDBJ whole genome shotgun (WGS) entry which is preliminary data.</text>
</comment>
<sequence>MLSTRRQENMWWIMLTTMVLAALLIQGCNNGVEQVIISGGNGGPTDSKSLAFELGGIEKPRWAGDRDTIYSVGILIIFNGGAANYNESASGTYNSLYDWERRNGTLQEEGTYRDWPEFGFFLKYGIEIIPDTNLFLTGFGGCTFADEVTVYDSEIQVYPRSYGKDEGWTTHGLFGGGLAYFVTEQVIFQFDYDNRRGISARMGWRF</sequence>
<evidence type="ECO:0008006" key="2">
    <source>
        <dbReference type="Google" id="ProtNLM"/>
    </source>
</evidence>
<reference evidence="1" key="1">
    <citation type="journal article" date="2015" name="Nature">
        <title>Complex archaea that bridge the gap between prokaryotes and eukaryotes.</title>
        <authorList>
            <person name="Spang A."/>
            <person name="Saw J.H."/>
            <person name="Jorgensen S.L."/>
            <person name="Zaremba-Niedzwiedzka K."/>
            <person name="Martijn J."/>
            <person name="Lind A.E."/>
            <person name="van Eijk R."/>
            <person name="Schleper C."/>
            <person name="Guy L."/>
            <person name="Ettema T.J."/>
        </authorList>
    </citation>
    <scope>NUCLEOTIDE SEQUENCE</scope>
</reference>
<protein>
    <recommendedName>
        <fullName evidence="2">Outer membrane protein beta-barrel domain-containing protein</fullName>
    </recommendedName>
</protein>
<dbReference type="AlphaFoldDB" id="A0A0F9RX48"/>
<dbReference type="EMBL" id="LAZR01000727">
    <property type="protein sequence ID" value="KKN59394.1"/>
    <property type="molecule type" value="Genomic_DNA"/>
</dbReference>
<dbReference type="PROSITE" id="PS51257">
    <property type="entry name" value="PROKAR_LIPOPROTEIN"/>
    <property type="match status" value="1"/>
</dbReference>
<proteinExistence type="predicted"/>
<gene>
    <name evidence="1" type="ORF">LCGC14_0542290</name>
</gene>
<evidence type="ECO:0000313" key="1">
    <source>
        <dbReference type="EMBL" id="KKN59394.1"/>
    </source>
</evidence>
<accession>A0A0F9RX48</accession>